<accession>A0ACC2PRD5</accession>
<proteinExistence type="predicted"/>
<dbReference type="EMBL" id="CM056741">
    <property type="protein sequence ID" value="KAJ8686170.1"/>
    <property type="molecule type" value="Genomic_DNA"/>
</dbReference>
<protein>
    <submittedName>
        <fullName evidence="1">Uncharacterized protein</fullName>
    </submittedName>
</protein>
<dbReference type="Proteomes" id="UP001239111">
    <property type="component" value="Chromosome 1"/>
</dbReference>
<name>A0ACC2PRD5_9HYME</name>
<sequence>MTMDPPECKKPKLSGEDLVNLKKKLRERKKKLAAIPRLQLLAAGESASLVINKNEEDRIPIFLSDIQHLLLYSMLGHHAPYMPERWCKLEKYNKVSHSVVLVIEGLSVNHFVKNETTFQQLTRKFEHKLELITPSTYGGSLIEDLAGVPLSGTQKKNLIKDFGSLESAAESNGDLIKLLRTIFPIQRATKTGSNKLENVVLPTSDKFSRTDLILSPWQLIEENYPIPLKGGLAKRYANYVLTKDEYIEVSPKSPMFGLDCEMCKTTTGQLELTRISVVDEKLNVLYDTLVNPSNTITDYLTQYSGITRELMQNVTTTLSDVQKFIRALLPPDAILVGQSLNSDMHALKMMHPYVIDTSVIFNLSGDRYRKTKLKILAQEFLSEKIQSKKDGHCSTEDSKASMKLVQLKLAHSIYFGDSVLIDQSHLDSYKILERHKRKCDSLAEQTYTLGSPIFNHLTKASAKTSAIYSDSQIMNIYSKILKNSSLKIMEDTEFREGDDVRLFIAESNKEAVTRCAEVAMEHALNFCHVQLTNEQLSEECIEKTLNSVEKWVKKLWKHTALHGLVCVIFSGETNSSNGACFLSIKKETDIEAQSLDEDSLS</sequence>
<comment type="caution">
    <text evidence="1">The sequence shown here is derived from an EMBL/GenBank/DDBJ whole genome shotgun (WGS) entry which is preliminary data.</text>
</comment>
<evidence type="ECO:0000313" key="2">
    <source>
        <dbReference type="Proteomes" id="UP001239111"/>
    </source>
</evidence>
<evidence type="ECO:0000313" key="1">
    <source>
        <dbReference type="EMBL" id="KAJ8686170.1"/>
    </source>
</evidence>
<gene>
    <name evidence="1" type="ORF">QAD02_021964</name>
</gene>
<reference evidence="1" key="1">
    <citation type="submission" date="2023-04" db="EMBL/GenBank/DDBJ databases">
        <title>A chromosome-level genome assembly of the parasitoid wasp Eretmocerus hayati.</title>
        <authorList>
            <person name="Zhong Y."/>
            <person name="Liu S."/>
            <person name="Liu Y."/>
        </authorList>
    </citation>
    <scope>NUCLEOTIDE SEQUENCE</scope>
    <source>
        <strain evidence="1">ZJU_SS_LIU_2023</strain>
    </source>
</reference>
<organism evidence="1 2">
    <name type="scientific">Eretmocerus hayati</name>
    <dbReference type="NCBI Taxonomy" id="131215"/>
    <lineage>
        <taxon>Eukaryota</taxon>
        <taxon>Metazoa</taxon>
        <taxon>Ecdysozoa</taxon>
        <taxon>Arthropoda</taxon>
        <taxon>Hexapoda</taxon>
        <taxon>Insecta</taxon>
        <taxon>Pterygota</taxon>
        <taxon>Neoptera</taxon>
        <taxon>Endopterygota</taxon>
        <taxon>Hymenoptera</taxon>
        <taxon>Apocrita</taxon>
        <taxon>Proctotrupomorpha</taxon>
        <taxon>Chalcidoidea</taxon>
        <taxon>Aphelinidae</taxon>
        <taxon>Aphelininae</taxon>
        <taxon>Eretmocerus</taxon>
    </lineage>
</organism>
<keyword evidence="2" id="KW-1185">Reference proteome</keyword>